<comment type="caution">
    <text evidence="5">The sequence shown here is derived from an EMBL/GenBank/DDBJ whole genome shotgun (WGS) entry which is preliminary data.</text>
</comment>
<feature type="domain" description="Reverse transcriptase" evidence="2">
    <location>
        <begin position="646"/>
        <end position="854"/>
    </location>
</feature>
<feature type="compositionally biased region" description="Basic and acidic residues" evidence="1">
    <location>
        <begin position="326"/>
        <end position="336"/>
    </location>
</feature>
<dbReference type="InterPro" id="IPR000477">
    <property type="entry name" value="RT_dom"/>
</dbReference>
<feature type="compositionally biased region" description="Basic and acidic residues" evidence="1">
    <location>
        <begin position="298"/>
        <end position="307"/>
    </location>
</feature>
<protein>
    <submittedName>
        <fullName evidence="5">Reverse transcriptase domain</fullName>
    </submittedName>
</protein>
<dbReference type="NCBIfam" id="TIGR01640">
    <property type="entry name" value="F_box_assoc_1"/>
    <property type="match status" value="1"/>
</dbReference>
<keyword evidence="5" id="KW-0808">Transferase</keyword>
<organism evidence="5 6">
    <name type="scientific">Arabidopsis thaliana x Arabidopsis arenosa</name>
    <dbReference type="NCBI Taxonomy" id="1240361"/>
    <lineage>
        <taxon>Eukaryota</taxon>
        <taxon>Viridiplantae</taxon>
        <taxon>Streptophyta</taxon>
        <taxon>Embryophyta</taxon>
        <taxon>Tracheophyta</taxon>
        <taxon>Spermatophyta</taxon>
        <taxon>Magnoliopsida</taxon>
        <taxon>eudicotyledons</taxon>
        <taxon>Gunneridae</taxon>
        <taxon>Pentapetalae</taxon>
        <taxon>rosids</taxon>
        <taxon>malvids</taxon>
        <taxon>Brassicales</taxon>
        <taxon>Brassicaceae</taxon>
        <taxon>Camelineae</taxon>
        <taxon>Arabidopsis</taxon>
    </lineage>
</organism>
<dbReference type="Pfam" id="PF00078">
    <property type="entry name" value="RVT_1"/>
    <property type="match status" value="1"/>
</dbReference>
<dbReference type="InterPro" id="IPR005135">
    <property type="entry name" value="Endo/exonuclease/phosphatase"/>
</dbReference>
<feature type="domain" description="Endonuclease/exonuclease/phosphatase" evidence="3">
    <location>
        <begin position="409"/>
        <end position="602"/>
    </location>
</feature>
<dbReference type="Proteomes" id="UP000694240">
    <property type="component" value="Chromosome 5"/>
</dbReference>
<feature type="compositionally biased region" description="Low complexity" evidence="1">
    <location>
        <begin position="279"/>
        <end position="293"/>
    </location>
</feature>
<dbReference type="Pfam" id="PF07734">
    <property type="entry name" value="FBA_1"/>
    <property type="match status" value="1"/>
</dbReference>
<sequence>MNRPRKKKKMSLMDELKELDLLGEGDVVEIPDLEIEDLIEENSMNVIVRCLNPMAHKVGGLVKALPPLWGMEDRVRERGIGDDRVRGRGIGDDRVQGICTMCYIADLGISIHWLKRQMVDSIIGPLSKIDAFVKTATFRTGEVARIELVYEKLLNVSFLCKRLTYDQSVCSYQVIEGSVAARGKTVKGKEQPNQKGKGNGKLFDEGAPSDQPMQKKSRISSSKSAPAQRTTSAKDRPNWNGKHGGISASQSQQVWRPTGRVQDTPAKNMAYQGSEDLQTNLSKKSRSSTSGGKSNKRARVESGESKQHSPFVFERLGNLGDGTLSAERRGSNEKTKHSPLVFERLGSQGSSSSTHNLLKSGHSEHFAGMAAQVSNHSASSVAANRPNSSGGGEYPYSSTPKGNTWSVFPEVIFLYETKNRRSYLENVVRHLGYYDLHTVEPVGKSSGLALIWKESVNIRIIESNKRMIDALVKWQNKEFFLICVYGKPVQSERGDLWEKLSRLGTTRDKPLMMTGNFNELVDPTEKIGGAQRRDSSCMEFRQMLNACGLWEVKHLGYQFSWFGNQNDELVQCRLDRTVANQAWMNCFPKTQANYLQKVCSDHSPLFNSLMGMEWKSWAGFKYDKRWVQREGFVDLIAGFWRQTKPSSALRIHELQLKKVLPLIISESQAAFVQGRLISDNILVAYELLHALSSNNKCSEEFIVVKTDISKAYDRVEWNFLHDTLEALGFNTRWVSLIMECVKSVRYQVLINGSPYGDIKPSRGLRQGYPLSPYLFVICTEMLIKMLQIAEKKEQITGLKVAIGAPQVSHLLFADDSMFYCRVQEEEMNHLSRIVEEYSLASGQRVNYQKSSITFGKNVPEERKIGVKKKLGIEQEDGHDVYLGLPESFKGSKVSILNYLRERLKQRVTSWQNNFLSPGGKEVLLNDGDTGALARSSNKDSTEEKGICKAGDSIVALHKIIKRHFCKCQETGDGNHFRVAAKVSESGVVESNQGDASEDRATQLSDAQAWKKASSSVNKDRTTRLSDARAGKKVSCSVNEDRAIFVSDRVSTFPSGGRFLVEVVQEILFPLSGKEVLLRIFRRSITPFRSIMIGKVVVSRQQLLRRSYKILSFLDSYYPTTFVDIKIYECNSGSWRVLDVAAPDEQVDDYEGGVSLKGNTYWFVKEKPSETTVGEDDSFLVCFDFTKERFGPLLPLPFEWYPEDTTTLSSVREEQLAVLFQRWDTSMWEIRITTKIEPNAVSWRSFLTVNENTHLLWLWLSICGYRWKFLY</sequence>
<accession>A0A8T2D190</accession>
<dbReference type="InterPro" id="IPR017451">
    <property type="entry name" value="F-box-assoc_interact_dom"/>
</dbReference>
<evidence type="ECO:0000259" key="4">
    <source>
        <dbReference type="Pfam" id="PF07734"/>
    </source>
</evidence>
<dbReference type="EMBL" id="JAEFBK010000005">
    <property type="protein sequence ID" value="KAG7603763.1"/>
    <property type="molecule type" value="Genomic_DNA"/>
</dbReference>
<evidence type="ECO:0000313" key="6">
    <source>
        <dbReference type="Proteomes" id="UP000694240"/>
    </source>
</evidence>
<dbReference type="InterPro" id="IPR006527">
    <property type="entry name" value="F-box-assoc_dom_typ1"/>
</dbReference>
<evidence type="ECO:0000259" key="3">
    <source>
        <dbReference type="Pfam" id="PF03372"/>
    </source>
</evidence>
<evidence type="ECO:0000259" key="2">
    <source>
        <dbReference type="Pfam" id="PF00078"/>
    </source>
</evidence>
<reference evidence="5 6" key="1">
    <citation type="submission" date="2020-12" db="EMBL/GenBank/DDBJ databases">
        <title>Concerted genomic and epigenomic changes stabilize Arabidopsis allopolyploids.</title>
        <authorList>
            <person name="Chen Z."/>
        </authorList>
    </citation>
    <scope>NUCLEOTIDE SEQUENCE [LARGE SCALE GENOMIC DNA]</scope>
    <source>
        <strain evidence="5">Allo738</strain>
        <tissue evidence="5">Leaf</tissue>
    </source>
</reference>
<dbReference type="AlphaFoldDB" id="A0A8T2D190"/>
<gene>
    <name evidence="5" type="ORF">ISN45_At05g027090</name>
</gene>
<dbReference type="PANTHER" id="PTHR33116:SF86">
    <property type="entry name" value="REVERSE TRANSCRIPTASE DOMAIN-CONTAINING PROTEIN"/>
    <property type="match status" value="1"/>
</dbReference>
<feature type="region of interest" description="Disordered" evidence="1">
    <location>
        <begin position="183"/>
        <end position="338"/>
    </location>
</feature>
<keyword evidence="5" id="KW-0548">Nucleotidyltransferase</keyword>
<feature type="domain" description="F-box associated beta-propeller type 1" evidence="4">
    <location>
        <begin position="1104"/>
        <end position="1251"/>
    </location>
</feature>
<evidence type="ECO:0000256" key="1">
    <source>
        <dbReference type="SAM" id="MobiDB-lite"/>
    </source>
</evidence>
<keyword evidence="6" id="KW-1185">Reference proteome</keyword>
<name>A0A8T2D190_9BRAS</name>
<proteinExistence type="predicted"/>
<dbReference type="Pfam" id="PF03372">
    <property type="entry name" value="Exo_endo_phos"/>
    <property type="match status" value="1"/>
</dbReference>
<evidence type="ECO:0000313" key="5">
    <source>
        <dbReference type="EMBL" id="KAG7603763.1"/>
    </source>
</evidence>
<dbReference type="PANTHER" id="PTHR33116">
    <property type="entry name" value="REVERSE TRANSCRIPTASE ZINC-BINDING DOMAIN-CONTAINING PROTEIN-RELATED-RELATED"/>
    <property type="match status" value="1"/>
</dbReference>
<keyword evidence="5" id="KW-0695">RNA-directed DNA polymerase</keyword>
<dbReference type="CDD" id="cd01650">
    <property type="entry name" value="RT_nLTR_like"/>
    <property type="match status" value="1"/>
</dbReference>
<feature type="compositionally biased region" description="Polar residues" evidence="1">
    <location>
        <begin position="211"/>
        <end position="231"/>
    </location>
</feature>
<dbReference type="GO" id="GO:0003964">
    <property type="term" value="F:RNA-directed DNA polymerase activity"/>
    <property type="evidence" value="ECO:0007669"/>
    <property type="project" value="UniProtKB-KW"/>
</dbReference>